<sequence>MEMHKNSYYFTSEPNCSLANYDYSYCSPEEMFDDIPSNGRRLYTYVEDQVVIRLNQSNERVGFSMSGGADENLQSVINSVLPG</sequence>
<evidence type="ECO:0000313" key="1">
    <source>
        <dbReference type="EMBL" id="VDD97742.1"/>
    </source>
</evidence>
<dbReference type="EMBL" id="UXUI01014923">
    <property type="protein sequence ID" value="VDD97742.1"/>
    <property type="molecule type" value="Genomic_DNA"/>
</dbReference>
<accession>A0A0N4VQP7</accession>
<protein>
    <submittedName>
        <fullName evidence="3">Peptidase A1 domain-containing protein</fullName>
    </submittedName>
</protein>
<name>A0A0N4VQP7_ENTVE</name>
<evidence type="ECO:0000313" key="3">
    <source>
        <dbReference type="WBParaSite" id="EVEC_0001335101-mRNA-1"/>
    </source>
</evidence>
<gene>
    <name evidence="1" type="ORF">EVEC_LOCUS12493</name>
</gene>
<dbReference type="WBParaSite" id="EVEC_0001335101-mRNA-1">
    <property type="protein sequence ID" value="EVEC_0001335101-mRNA-1"/>
    <property type="gene ID" value="EVEC_0001335101"/>
</dbReference>
<proteinExistence type="predicted"/>
<organism evidence="3">
    <name type="scientific">Enterobius vermicularis</name>
    <name type="common">Human pinworm</name>
    <dbReference type="NCBI Taxonomy" id="51028"/>
    <lineage>
        <taxon>Eukaryota</taxon>
        <taxon>Metazoa</taxon>
        <taxon>Ecdysozoa</taxon>
        <taxon>Nematoda</taxon>
        <taxon>Chromadorea</taxon>
        <taxon>Rhabditida</taxon>
        <taxon>Spirurina</taxon>
        <taxon>Oxyuridomorpha</taxon>
        <taxon>Oxyuroidea</taxon>
        <taxon>Oxyuridae</taxon>
        <taxon>Enterobius</taxon>
    </lineage>
</organism>
<dbReference type="OrthoDB" id="5869890at2759"/>
<reference evidence="1 2" key="2">
    <citation type="submission" date="2018-10" db="EMBL/GenBank/DDBJ databases">
        <authorList>
            <consortium name="Pathogen Informatics"/>
        </authorList>
    </citation>
    <scope>NUCLEOTIDE SEQUENCE [LARGE SCALE GENOMIC DNA]</scope>
</reference>
<reference evidence="3" key="1">
    <citation type="submission" date="2017-02" db="UniProtKB">
        <authorList>
            <consortium name="WormBaseParasite"/>
        </authorList>
    </citation>
    <scope>IDENTIFICATION</scope>
</reference>
<dbReference type="Proteomes" id="UP000274131">
    <property type="component" value="Unassembled WGS sequence"/>
</dbReference>
<keyword evidence="2" id="KW-1185">Reference proteome</keyword>
<evidence type="ECO:0000313" key="2">
    <source>
        <dbReference type="Proteomes" id="UP000274131"/>
    </source>
</evidence>
<dbReference type="AlphaFoldDB" id="A0A0N4VQP7"/>